<dbReference type="Gene3D" id="3.30.479.30">
    <property type="entry name" value="Band 7 domain"/>
    <property type="match status" value="1"/>
</dbReference>
<evidence type="ECO:0000259" key="2">
    <source>
        <dbReference type="SMART" id="SM00244"/>
    </source>
</evidence>
<evidence type="ECO:0000256" key="1">
    <source>
        <dbReference type="ARBA" id="ARBA00004167"/>
    </source>
</evidence>
<dbReference type="CDD" id="cd08829">
    <property type="entry name" value="SPFH_paraslipin"/>
    <property type="match status" value="1"/>
</dbReference>
<reference evidence="3" key="1">
    <citation type="submission" date="2022-08" db="EMBL/GenBank/DDBJ databases">
        <authorList>
            <person name="Dzunkova M."/>
            <person name="La Clair J."/>
            <person name="Tyml T."/>
            <person name="Doud D."/>
            <person name="Schulz F."/>
            <person name="Piquer S."/>
            <person name="Porcel Sanchis D."/>
            <person name="Osborn A."/>
            <person name="Robinson D."/>
            <person name="Louie K.B."/>
            <person name="Bowen B.P."/>
            <person name="Bowers R."/>
            <person name="Lee J."/>
            <person name="Arnau Llombart V."/>
            <person name="Diaz Villanueva W."/>
            <person name="Gosliner T."/>
            <person name="Northen T."/>
            <person name="Cheng J.-F."/>
            <person name="Burkart M.D."/>
            <person name="Woyke T."/>
        </authorList>
    </citation>
    <scope>NUCLEOTIDE SEQUENCE</scope>
    <source>
        <strain evidence="3">Df01</strain>
    </source>
</reference>
<dbReference type="PRINTS" id="PR00721">
    <property type="entry name" value="STOMATIN"/>
</dbReference>
<comment type="subcellular location">
    <subcellularLocation>
        <location evidence="1">Membrane</location>
        <topology evidence="1">Single-pass membrane protein</topology>
    </subcellularLocation>
</comment>
<organism evidence="3 4">
    <name type="scientific">Candidatus Doriopsillibacter californiensis</name>
    <dbReference type="NCBI Taxonomy" id="2970740"/>
    <lineage>
        <taxon>Bacteria</taxon>
        <taxon>Pseudomonadati</taxon>
        <taxon>Pseudomonadota</taxon>
        <taxon>Gammaproteobacteria</taxon>
        <taxon>Candidatus Tethybacterales</taxon>
        <taxon>Candidatus Persebacteraceae</taxon>
        <taxon>Candidatus Doriopsillibacter</taxon>
    </lineage>
</organism>
<dbReference type="Pfam" id="PF01145">
    <property type="entry name" value="Band_7"/>
    <property type="match status" value="1"/>
</dbReference>
<evidence type="ECO:0000313" key="3">
    <source>
        <dbReference type="EMBL" id="MDM5147106.1"/>
    </source>
</evidence>
<feature type="domain" description="Band 7" evidence="2">
    <location>
        <begin position="18"/>
        <end position="176"/>
    </location>
</feature>
<keyword evidence="4" id="KW-1185">Reference proteome</keyword>
<accession>A0ABT7QKB5</accession>
<dbReference type="PANTHER" id="PTHR43327:SF10">
    <property type="entry name" value="STOMATIN-LIKE PROTEIN 2, MITOCHONDRIAL"/>
    <property type="match status" value="1"/>
</dbReference>
<dbReference type="InterPro" id="IPR001107">
    <property type="entry name" value="Band_7"/>
</dbReference>
<dbReference type="InterPro" id="IPR001972">
    <property type="entry name" value="Stomatin_HflK_fam"/>
</dbReference>
<dbReference type="Proteomes" id="UP001168167">
    <property type="component" value="Unassembled WGS sequence"/>
</dbReference>
<evidence type="ECO:0000313" key="4">
    <source>
        <dbReference type="Proteomes" id="UP001168167"/>
    </source>
</evidence>
<protein>
    <submittedName>
        <fullName evidence="3">SPFH/Band 7/PHB domain protein</fullName>
    </submittedName>
</protein>
<name>A0ABT7QKB5_9GAMM</name>
<dbReference type="PANTHER" id="PTHR43327">
    <property type="entry name" value="STOMATIN-LIKE PROTEIN 2, MITOCHONDRIAL"/>
    <property type="match status" value="1"/>
</dbReference>
<comment type="caution">
    <text evidence="3">The sequence shown here is derived from an EMBL/GenBank/DDBJ whole genome shotgun (WGS) entry which is preliminary data.</text>
</comment>
<proteinExistence type="predicted"/>
<sequence>MLIVNIGFFILLLVLVANGVRTVSQGEEWIVERFGRYQRTLSPGLSFIVPIFDRVAYRVITKDIVLDIDKQEVITSDNAVIMTNAVSFIKITDPVSCMYGVVDFRIAVRNLVQTALRSIIGEMTLDEALSSREHIKARLQGMIAEDMTGWGITLKTVEIQDIQPSQSMQQAMEQQAAAERDRKAMVTRAEGAKQSAILEAEGRFESAKRDADAEVALAEASKKAIMLVRETTNDESLSLTFLLGQRYVEAIRSMGASENGKFVVLPADLQQAVRGLMNLKM</sequence>
<dbReference type="EMBL" id="JANQAO010000001">
    <property type="protein sequence ID" value="MDM5147106.1"/>
    <property type="molecule type" value="Genomic_DNA"/>
</dbReference>
<dbReference type="SUPFAM" id="SSF117892">
    <property type="entry name" value="Band 7/SPFH domain"/>
    <property type="match status" value="1"/>
</dbReference>
<dbReference type="SMART" id="SM00244">
    <property type="entry name" value="PHB"/>
    <property type="match status" value="1"/>
</dbReference>
<dbReference type="InterPro" id="IPR036013">
    <property type="entry name" value="Band_7/SPFH_dom_sf"/>
</dbReference>
<reference evidence="3" key="2">
    <citation type="journal article" date="2023" name="Microbiome">
        <title>Synthase-selected sorting approach identifies a beta-lactone synthase in a nudibranch symbiotic bacterium.</title>
        <authorList>
            <person name="Dzunkova M."/>
            <person name="La Clair J.J."/>
            <person name="Tyml T."/>
            <person name="Doud D."/>
            <person name="Schulz F."/>
            <person name="Piquer-Esteban S."/>
            <person name="Porcel Sanchis D."/>
            <person name="Osborn A."/>
            <person name="Robinson D."/>
            <person name="Louie K.B."/>
            <person name="Bowen B.P."/>
            <person name="Bowers R.M."/>
            <person name="Lee J."/>
            <person name="Arnau V."/>
            <person name="Diaz-Villanueva W."/>
            <person name="Stepanauskas R."/>
            <person name="Gosliner T."/>
            <person name="Date S.V."/>
            <person name="Northen T.R."/>
            <person name="Cheng J.F."/>
            <person name="Burkart M.D."/>
            <person name="Woyke T."/>
        </authorList>
    </citation>
    <scope>NUCLEOTIDE SEQUENCE</scope>
    <source>
        <strain evidence="3">Df01</strain>
    </source>
</reference>
<dbReference type="InterPro" id="IPR050710">
    <property type="entry name" value="Band7/mec-2_domain"/>
</dbReference>
<gene>
    <name evidence="3" type="ORF">NQX30_01755</name>
</gene>